<dbReference type="InterPro" id="IPR034543">
    <property type="entry name" value="LCL2"/>
</dbReference>
<evidence type="ECO:0000313" key="5">
    <source>
        <dbReference type="Proteomes" id="UP001497600"/>
    </source>
</evidence>
<comment type="similarity">
    <text evidence="1">Belongs to the LCL2 family.</text>
</comment>
<dbReference type="PANTHER" id="PTHR38425:SF1">
    <property type="entry name" value="LONG CHRONOLOGICAL LIFESPAN PROTEIN 2"/>
    <property type="match status" value="1"/>
</dbReference>
<accession>A0ABP0EDF3</accession>
<dbReference type="EMBL" id="OZ004257">
    <property type="protein sequence ID" value="CAK7906906.1"/>
    <property type="molecule type" value="Genomic_DNA"/>
</dbReference>
<dbReference type="CDD" id="cd23996">
    <property type="entry name" value="LCL2-like"/>
    <property type="match status" value="1"/>
</dbReference>
<organism evidence="4 5">
    <name type="scientific">[Candida] anglica</name>
    <dbReference type="NCBI Taxonomy" id="148631"/>
    <lineage>
        <taxon>Eukaryota</taxon>
        <taxon>Fungi</taxon>
        <taxon>Dikarya</taxon>
        <taxon>Ascomycota</taxon>
        <taxon>Saccharomycotina</taxon>
        <taxon>Pichiomycetes</taxon>
        <taxon>Debaryomycetaceae</taxon>
        <taxon>Kurtzmaniella</taxon>
    </lineage>
</organism>
<protein>
    <recommendedName>
        <fullName evidence="2">Long chronological lifespan protein 2</fullName>
    </recommendedName>
</protein>
<evidence type="ECO:0000256" key="2">
    <source>
        <dbReference type="ARBA" id="ARBA00018534"/>
    </source>
</evidence>
<reference evidence="4 5" key="1">
    <citation type="submission" date="2024-01" db="EMBL/GenBank/DDBJ databases">
        <authorList>
            <consortium name="Genoscope - CEA"/>
            <person name="William W."/>
        </authorList>
    </citation>
    <scope>NUCLEOTIDE SEQUENCE [LARGE SCALE GENOMIC DNA]</scope>
    <source>
        <strain evidence="4 5">29B2s-10</strain>
    </source>
</reference>
<evidence type="ECO:0000256" key="1">
    <source>
        <dbReference type="ARBA" id="ARBA00010545"/>
    </source>
</evidence>
<keyword evidence="3" id="KW-0732">Signal</keyword>
<proteinExistence type="inferred from homology"/>
<dbReference type="PANTHER" id="PTHR38425">
    <property type="entry name" value="LONG CHRONOLOGICAL LIFESPAN PROTEIN 2"/>
    <property type="match status" value="1"/>
</dbReference>
<keyword evidence="5" id="KW-1185">Reference proteome</keyword>
<evidence type="ECO:0000313" key="4">
    <source>
        <dbReference type="EMBL" id="CAK7906906.1"/>
    </source>
</evidence>
<gene>
    <name evidence="4" type="primary">LCL2</name>
    <name evidence="4" type="ORF">CAAN4_E03004</name>
</gene>
<name>A0ABP0EDF3_9ASCO</name>
<sequence length="127" mass="14123">MLVVLLFLIAGVSAFFGDFFNQHQNFQQQQAQPQTPEQVEQSVLNNGCKEYLCPDTLSCVRTPNDCPCKFPSSQLRCVLPDGSFMCISKPAGDISEKYNDPSNNWKIDAGGDVRDCGWVSRAWNGLV</sequence>
<evidence type="ECO:0000256" key="3">
    <source>
        <dbReference type="ARBA" id="ARBA00022729"/>
    </source>
</evidence>
<dbReference type="Proteomes" id="UP001497600">
    <property type="component" value="Chromosome E"/>
</dbReference>